<protein>
    <recommendedName>
        <fullName evidence="15">Solute carrier family 25 member 53</fullName>
    </recommendedName>
</protein>
<dbReference type="PANTHER" id="PTHR46131">
    <property type="entry name" value="SD08549P"/>
    <property type="match status" value="1"/>
</dbReference>
<reference evidence="13 14" key="1">
    <citation type="journal article" date="2018" name="Nat. Ecol. Evol.">
        <title>Shark genomes provide insights into elasmobranch evolution and the origin of vertebrates.</title>
        <authorList>
            <person name="Hara Y"/>
            <person name="Yamaguchi K"/>
            <person name="Onimaru K"/>
            <person name="Kadota M"/>
            <person name="Koyanagi M"/>
            <person name="Keeley SD"/>
            <person name="Tatsumi K"/>
            <person name="Tanaka K"/>
            <person name="Motone F"/>
            <person name="Kageyama Y"/>
            <person name="Nozu R"/>
            <person name="Adachi N"/>
            <person name="Nishimura O"/>
            <person name="Nakagawa R"/>
            <person name="Tanegashima C"/>
            <person name="Kiyatake I"/>
            <person name="Matsumoto R"/>
            <person name="Murakumo K"/>
            <person name="Nishida K"/>
            <person name="Terakita A"/>
            <person name="Kuratani S"/>
            <person name="Sato K"/>
            <person name="Hyodo S Kuraku.S."/>
        </authorList>
    </citation>
    <scope>NUCLEOTIDE SEQUENCE [LARGE SCALE GENOMIC DNA]</scope>
</reference>
<dbReference type="GO" id="GO:0005743">
    <property type="term" value="C:mitochondrial inner membrane"/>
    <property type="evidence" value="ECO:0007669"/>
    <property type="project" value="UniProtKB-SubCell"/>
</dbReference>
<dbReference type="InterPro" id="IPR052465">
    <property type="entry name" value="Mito_NAD+_Carrier"/>
</dbReference>
<evidence type="ECO:0000313" key="13">
    <source>
        <dbReference type="EMBL" id="GCC27836.1"/>
    </source>
</evidence>
<dbReference type="Gene3D" id="1.50.40.10">
    <property type="entry name" value="Mitochondrial carrier domain"/>
    <property type="match status" value="1"/>
</dbReference>
<evidence type="ECO:0000256" key="2">
    <source>
        <dbReference type="ARBA" id="ARBA00006375"/>
    </source>
</evidence>
<evidence type="ECO:0000256" key="1">
    <source>
        <dbReference type="ARBA" id="ARBA00004448"/>
    </source>
</evidence>
<evidence type="ECO:0000256" key="8">
    <source>
        <dbReference type="ARBA" id="ARBA00023128"/>
    </source>
</evidence>
<evidence type="ECO:0000256" key="3">
    <source>
        <dbReference type="ARBA" id="ARBA00022448"/>
    </source>
</evidence>
<dbReference type="GO" id="GO:0051724">
    <property type="term" value="F:NAD transmembrane transporter activity"/>
    <property type="evidence" value="ECO:0007669"/>
    <property type="project" value="TreeGrafter"/>
</dbReference>
<evidence type="ECO:0000256" key="10">
    <source>
        <dbReference type="PROSITE-ProRule" id="PRU00282"/>
    </source>
</evidence>
<evidence type="ECO:0000256" key="11">
    <source>
        <dbReference type="RuleBase" id="RU000488"/>
    </source>
</evidence>
<keyword evidence="14" id="KW-1185">Reference proteome</keyword>
<dbReference type="Proteomes" id="UP000287033">
    <property type="component" value="Unassembled WGS sequence"/>
</dbReference>
<comment type="caution">
    <text evidence="13">The sequence shown here is derived from an EMBL/GenBank/DDBJ whole genome shotgun (WGS) entry which is preliminary data.</text>
</comment>
<organism evidence="13 14">
    <name type="scientific">Chiloscyllium punctatum</name>
    <name type="common">Brownbanded bambooshark</name>
    <name type="synonym">Hemiscyllium punctatum</name>
    <dbReference type="NCBI Taxonomy" id="137246"/>
    <lineage>
        <taxon>Eukaryota</taxon>
        <taxon>Metazoa</taxon>
        <taxon>Chordata</taxon>
        <taxon>Craniata</taxon>
        <taxon>Vertebrata</taxon>
        <taxon>Chondrichthyes</taxon>
        <taxon>Elasmobranchii</taxon>
        <taxon>Galeomorphii</taxon>
        <taxon>Galeoidea</taxon>
        <taxon>Orectolobiformes</taxon>
        <taxon>Hemiscylliidae</taxon>
        <taxon>Chiloscyllium</taxon>
    </lineage>
</organism>
<dbReference type="AlphaFoldDB" id="A0A401SBQ4"/>
<comment type="similarity">
    <text evidence="2 11">Belongs to the mitochondrial carrier (TC 2.A.29) family.</text>
</comment>
<accession>A0A401SBQ4</accession>
<keyword evidence="7" id="KW-1133">Transmembrane helix</keyword>
<keyword evidence="9 10" id="KW-0472">Membrane</keyword>
<dbReference type="STRING" id="137246.A0A401SBQ4"/>
<feature type="region of interest" description="Disordered" evidence="12">
    <location>
        <begin position="1"/>
        <end position="26"/>
    </location>
</feature>
<feature type="repeat" description="Solcar" evidence="10">
    <location>
        <begin position="154"/>
        <end position="244"/>
    </location>
</feature>
<evidence type="ECO:0000256" key="6">
    <source>
        <dbReference type="ARBA" id="ARBA00022792"/>
    </source>
</evidence>
<keyword evidence="6" id="KW-0999">Mitochondrion inner membrane</keyword>
<name>A0A401SBQ4_CHIPU</name>
<dbReference type="EMBL" id="BEZZ01000179">
    <property type="protein sequence ID" value="GCC27836.1"/>
    <property type="molecule type" value="Genomic_DNA"/>
</dbReference>
<keyword evidence="5" id="KW-0677">Repeat</keyword>
<comment type="subcellular location">
    <subcellularLocation>
        <location evidence="1">Mitochondrion inner membrane</location>
        <topology evidence="1">Multi-pass membrane protein</topology>
    </subcellularLocation>
</comment>
<dbReference type="OMA" id="LGYYRAF"/>
<gene>
    <name evidence="13" type="ORF">chiPu_0006262</name>
</gene>
<proteinExistence type="inferred from homology"/>
<evidence type="ECO:0000256" key="7">
    <source>
        <dbReference type="ARBA" id="ARBA00022989"/>
    </source>
</evidence>
<keyword evidence="3 11" id="KW-0813">Transport</keyword>
<evidence type="ECO:0000313" key="14">
    <source>
        <dbReference type="Proteomes" id="UP000287033"/>
    </source>
</evidence>
<dbReference type="OrthoDB" id="2139348at2759"/>
<evidence type="ECO:0008006" key="15">
    <source>
        <dbReference type="Google" id="ProtNLM"/>
    </source>
</evidence>
<dbReference type="PROSITE" id="PS50920">
    <property type="entry name" value="SOLCAR"/>
    <property type="match status" value="3"/>
</dbReference>
<dbReference type="InterPro" id="IPR018108">
    <property type="entry name" value="MCP_transmembrane"/>
</dbReference>
<keyword evidence="8" id="KW-0496">Mitochondrion</keyword>
<evidence type="ECO:0000256" key="12">
    <source>
        <dbReference type="SAM" id="MobiDB-lite"/>
    </source>
</evidence>
<sequence>MRIISQSPSRELFNQNHDRTVSPQNNPIKIEMNGPPQSTVLEQHPQTFNAEFKQEGLKMQQDSEDSLVDSLKNCGIGATSSCLATFLTFPIHKTIFRQQIHGFIIRKAATQLYQEGLIKFYRGILPPLLAKTIQGTLLFGVYGSLIRNIATEDAHVLHRCIAGTLSGIIEALVLTPFERVQNVLQDHRKDAKFPNTQSILKEFNSYSFKDTLQLGYYRGFLPILLRNGTGSALYFSFKDPIKNLFLDQGVPSGISAFVSGSFNGMMVCFILYPLSAVIANVQSHVGEEKTSLWNFLAKFWVSRARSLLYIYRGGSLVILRSCITWGITTTIYEFLKASQ</sequence>
<keyword evidence="4 10" id="KW-0812">Transmembrane</keyword>
<dbReference type="SUPFAM" id="SSF103506">
    <property type="entry name" value="Mitochondrial carrier"/>
    <property type="match status" value="1"/>
</dbReference>
<dbReference type="PANTHER" id="PTHR46131:SF5">
    <property type="entry name" value="SOLUTE CARRIER FAMILY 25 MEMBER 53"/>
    <property type="match status" value="1"/>
</dbReference>
<evidence type="ECO:0000256" key="9">
    <source>
        <dbReference type="ARBA" id="ARBA00023136"/>
    </source>
</evidence>
<feature type="repeat" description="Solcar" evidence="10">
    <location>
        <begin position="68"/>
        <end position="148"/>
    </location>
</feature>
<dbReference type="InterPro" id="IPR023395">
    <property type="entry name" value="MCP_dom_sf"/>
</dbReference>
<evidence type="ECO:0000256" key="4">
    <source>
        <dbReference type="ARBA" id="ARBA00022692"/>
    </source>
</evidence>
<evidence type="ECO:0000256" key="5">
    <source>
        <dbReference type="ARBA" id="ARBA00022737"/>
    </source>
</evidence>
<feature type="repeat" description="Solcar" evidence="10">
    <location>
        <begin position="251"/>
        <end position="338"/>
    </location>
</feature>
<dbReference type="Pfam" id="PF00153">
    <property type="entry name" value="Mito_carr"/>
    <property type="match status" value="3"/>
</dbReference>